<dbReference type="PANTHER" id="PTHR30163:SF9">
    <property type="entry name" value="MEMBRANE-BOUND LYTIC MUREIN TRANSGLYCOSYLASE B"/>
    <property type="match status" value="1"/>
</dbReference>
<name>A0ABN6EQG2_9BACT</name>
<dbReference type="InterPro" id="IPR043426">
    <property type="entry name" value="MltB-like"/>
</dbReference>
<dbReference type="EMBL" id="AP024485">
    <property type="protein sequence ID" value="BCS87475.1"/>
    <property type="molecule type" value="Genomic_DNA"/>
</dbReference>
<dbReference type="InterPro" id="IPR023346">
    <property type="entry name" value="Lysozyme-like_dom_sf"/>
</dbReference>
<sequence>MSPWIEFDRTLIRRIQSAAIVITLAVFFICGAERSASADAWIWQPLVNRLVEDGLDEHYVTALFSNPDLTFSPEVMARKMDVLLNTKLSAATSSPSAEPEVLSRYLNPILIAGAYSFYMEYRADFVVIEQKYGVPGELLTAILLVETRLGRNVGEENAFTILSSMALAKDFSLIESSIKRKDISDETRKWLIRRTEQKGDWGYAELKALIKYALAIDKDPLSIPSSIYGAIGQCQFMPTSAEHYGRDGTGDGKVDLSNTQDALHSMANFVASHGWKNDLSEADQLKVIYRYNHSESYAMTILSVADKIRKTKELFGG</sequence>
<proteinExistence type="predicted"/>
<reference evidence="2" key="1">
    <citation type="journal article" date="2022" name="Arch. Microbiol.">
        <title>Pseudodesulfovibrio sediminis sp. nov., a mesophilic and neutrophilic sulfate-reducing bacterium isolated from sediment of a brackish lake.</title>
        <authorList>
            <person name="Takahashi A."/>
            <person name="Kojima H."/>
            <person name="Watanabe M."/>
            <person name="Fukui M."/>
        </authorList>
    </citation>
    <scope>NUCLEOTIDE SEQUENCE</scope>
    <source>
        <strain evidence="2">SF6</strain>
    </source>
</reference>
<organism evidence="2 3">
    <name type="scientific">Pseudodesulfovibrio sediminis</name>
    <dbReference type="NCBI Taxonomy" id="2810563"/>
    <lineage>
        <taxon>Bacteria</taxon>
        <taxon>Pseudomonadati</taxon>
        <taxon>Thermodesulfobacteriota</taxon>
        <taxon>Desulfovibrionia</taxon>
        <taxon>Desulfovibrionales</taxon>
        <taxon>Desulfovibrionaceae</taxon>
    </lineage>
</organism>
<feature type="domain" description="Transglycosylase SLT" evidence="1">
    <location>
        <begin position="44"/>
        <end position="279"/>
    </location>
</feature>
<dbReference type="SUPFAM" id="SSF53955">
    <property type="entry name" value="Lysozyme-like"/>
    <property type="match status" value="1"/>
</dbReference>
<gene>
    <name evidence="2" type="ORF">PSDVSF_07170</name>
</gene>
<dbReference type="CDD" id="cd13399">
    <property type="entry name" value="Slt35-like"/>
    <property type="match status" value="1"/>
</dbReference>
<dbReference type="Proteomes" id="UP001053296">
    <property type="component" value="Chromosome"/>
</dbReference>
<keyword evidence="3" id="KW-1185">Reference proteome</keyword>
<dbReference type="PANTHER" id="PTHR30163">
    <property type="entry name" value="MEMBRANE-BOUND LYTIC MUREIN TRANSGLYCOSYLASE B"/>
    <property type="match status" value="1"/>
</dbReference>
<evidence type="ECO:0000313" key="2">
    <source>
        <dbReference type="EMBL" id="BCS87475.1"/>
    </source>
</evidence>
<dbReference type="Pfam" id="PF13406">
    <property type="entry name" value="SLT_2"/>
    <property type="match status" value="1"/>
</dbReference>
<evidence type="ECO:0000313" key="3">
    <source>
        <dbReference type="Proteomes" id="UP001053296"/>
    </source>
</evidence>
<accession>A0ABN6EQG2</accession>
<protein>
    <submittedName>
        <fullName evidence="2">Transglycosylase</fullName>
    </submittedName>
</protein>
<dbReference type="InterPro" id="IPR031304">
    <property type="entry name" value="SLT_2"/>
</dbReference>
<evidence type="ECO:0000259" key="1">
    <source>
        <dbReference type="Pfam" id="PF13406"/>
    </source>
</evidence>
<dbReference type="Gene3D" id="1.10.8.350">
    <property type="entry name" value="Bacterial muramidase"/>
    <property type="match status" value="1"/>
</dbReference>